<dbReference type="Proteomes" id="UP001597131">
    <property type="component" value="Unassembled WGS sequence"/>
</dbReference>
<dbReference type="InterPro" id="IPR026765">
    <property type="entry name" value="Tmem163"/>
</dbReference>
<gene>
    <name evidence="13" type="ORF">ACFQ3Q_10430</name>
</gene>
<evidence type="ECO:0000313" key="14">
    <source>
        <dbReference type="Proteomes" id="UP001597131"/>
    </source>
</evidence>
<reference evidence="14" key="1">
    <citation type="journal article" date="2019" name="Int. J. Syst. Evol. Microbiol.">
        <title>The Global Catalogue of Microorganisms (GCM) 10K type strain sequencing project: providing services to taxonomists for standard genome sequencing and annotation.</title>
        <authorList>
            <consortium name="The Broad Institute Genomics Platform"/>
            <consortium name="The Broad Institute Genome Sequencing Center for Infectious Disease"/>
            <person name="Wu L."/>
            <person name="Ma J."/>
        </authorList>
    </citation>
    <scope>NUCLEOTIDE SEQUENCE [LARGE SCALE GENOMIC DNA]</scope>
    <source>
        <strain evidence="14">CCUG 64793</strain>
    </source>
</reference>
<feature type="transmembrane region" description="Helical" evidence="11">
    <location>
        <begin position="158"/>
        <end position="177"/>
    </location>
</feature>
<keyword evidence="9 11" id="KW-0472">Membrane</keyword>
<keyword evidence="14" id="KW-1185">Reference proteome</keyword>
<evidence type="ECO:0000313" key="13">
    <source>
        <dbReference type="EMBL" id="MFD1096165.1"/>
    </source>
</evidence>
<evidence type="ECO:0000256" key="10">
    <source>
        <dbReference type="ARBA" id="ARBA00023329"/>
    </source>
</evidence>
<feature type="transmembrane region" description="Helical" evidence="11">
    <location>
        <begin position="88"/>
        <end position="109"/>
    </location>
</feature>
<sequence length="213" mass="23691">MTEIAPARQKKLFNQVLLLALFTVFYNLIEGLISIYFGLKDETLTLFGFGADSFVETISAIGVTHMIYRIQRNPDSHKGSFEVTALKITGWCFYVLALILLVSAVYNVIEGHQPTSTLAGVIIALISILSMWLLVYLKIKLGKELNSDPVIADARCNLVCIYMSVILLVSSALWWLFKIPYIDAIGSLGLVYFSIQEGREAHQKAKGIECCSC</sequence>
<keyword evidence="10" id="KW-0968">Cytoplasmic vesicle</keyword>
<dbReference type="PANTHER" id="PTHR31937:SF2">
    <property type="entry name" value="TRANSMEMBRANE PROTEIN 163"/>
    <property type="match status" value="1"/>
</dbReference>
<proteinExistence type="inferred from homology"/>
<feature type="transmembrane region" description="Helical" evidence="11">
    <location>
        <begin position="115"/>
        <end position="137"/>
    </location>
</feature>
<evidence type="ECO:0000256" key="1">
    <source>
        <dbReference type="ARBA" id="ARBA00004146"/>
    </source>
</evidence>
<evidence type="ECO:0000256" key="4">
    <source>
        <dbReference type="ARBA" id="ARBA00022692"/>
    </source>
</evidence>
<comment type="caution">
    <text evidence="13">The sequence shown here is derived from an EMBL/GenBank/DDBJ whole genome shotgun (WGS) entry which is preliminary data.</text>
</comment>
<evidence type="ECO:0000256" key="11">
    <source>
        <dbReference type="SAM" id="Phobius"/>
    </source>
</evidence>
<dbReference type="InterPro" id="IPR027469">
    <property type="entry name" value="Cation_efflux_TMD_sf"/>
</dbReference>
<dbReference type="SUPFAM" id="SSF161111">
    <property type="entry name" value="Cation efflux protein transmembrane domain-like"/>
    <property type="match status" value="1"/>
</dbReference>
<keyword evidence="5" id="KW-0967">Endosome</keyword>
<keyword evidence="7 11" id="KW-1133">Transmembrane helix</keyword>
<evidence type="ECO:0000256" key="3">
    <source>
        <dbReference type="ARBA" id="ARBA00008731"/>
    </source>
</evidence>
<comment type="similarity">
    <text evidence="3">Belongs to the TMEM163 family.</text>
</comment>
<comment type="subcellular location">
    <subcellularLocation>
        <location evidence="2">Cytoplasmic vesicle</location>
        <location evidence="2">Secretory vesicle</location>
        <location evidence="2">Synaptic vesicle membrane</location>
        <topology evidence="2">Multi-pass membrane protein</topology>
    </subcellularLocation>
    <subcellularLocation>
        <location evidence="1">Early endosome membrane</location>
    </subcellularLocation>
</comment>
<name>A0ABW3NSL7_9FLAO</name>
<evidence type="ECO:0000256" key="2">
    <source>
        <dbReference type="ARBA" id="ARBA00004644"/>
    </source>
</evidence>
<feature type="transmembrane region" description="Helical" evidence="11">
    <location>
        <begin position="12"/>
        <end position="39"/>
    </location>
</feature>
<feature type="domain" description="Cation efflux protein transmembrane" evidence="12">
    <location>
        <begin position="24"/>
        <end position="199"/>
    </location>
</feature>
<evidence type="ECO:0000256" key="9">
    <source>
        <dbReference type="ARBA" id="ARBA00023136"/>
    </source>
</evidence>
<keyword evidence="4 11" id="KW-0812">Transmembrane</keyword>
<protein>
    <submittedName>
        <fullName evidence="13">Cation transporter</fullName>
    </submittedName>
</protein>
<organism evidence="13 14">
    <name type="scientific">Salegentibacter chungangensis</name>
    <dbReference type="NCBI Taxonomy" id="1335724"/>
    <lineage>
        <taxon>Bacteria</taxon>
        <taxon>Pseudomonadati</taxon>
        <taxon>Bacteroidota</taxon>
        <taxon>Flavobacteriia</taxon>
        <taxon>Flavobacteriales</taxon>
        <taxon>Flavobacteriaceae</taxon>
        <taxon>Salegentibacter</taxon>
    </lineage>
</organism>
<keyword evidence="8" id="KW-0770">Synapse</keyword>
<keyword evidence="6" id="KW-0862">Zinc</keyword>
<feature type="transmembrane region" description="Helical" evidence="11">
    <location>
        <begin position="45"/>
        <end position="68"/>
    </location>
</feature>
<dbReference type="InterPro" id="IPR058533">
    <property type="entry name" value="Cation_efflux_TM"/>
</dbReference>
<accession>A0ABW3NSL7</accession>
<evidence type="ECO:0000256" key="6">
    <source>
        <dbReference type="ARBA" id="ARBA00022833"/>
    </source>
</evidence>
<dbReference type="PANTHER" id="PTHR31937">
    <property type="entry name" value="TRANSMEMBRANE PROTEIN 163"/>
    <property type="match status" value="1"/>
</dbReference>
<dbReference type="RefSeq" id="WP_380745459.1">
    <property type="nucleotide sequence ID" value="NZ_JBHTLI010000001.1"/>
</dbReference>
<dbReference type="Pfam" id="PF01545">
    <property type="entry name" value="Cation_efflux"/>
    <property type="match status" value="1"/>
</dbReference>
<evidence type="ECO:0000259" key="12">
    <source>
        <dbReference type="Pfam" id="PF01545"/>
    </source>
</evidence>
<evidence type="ECO:0000256" key="7">
    <source>
        <dbReference type="ARBA" id="ARBA00022989"/>
    </source>
</evidence>
<dbReference type="Gene3D" id="1.20.1510.10">
    <property type="entry name" value="Cation efflux protein transmembrane domain"/>
    <property type="match status" value="1"/>
</dbReference>
<evidence type="ECO:0000256" key="5">
    <source>
        <dbReference type="ARBA" id="ARBA00022753"/>
    </source>
</evidence>
<dbReference type="EMBL" id="JBHTLI010000001">
    <property type="protein sequence ID" value="MFD1096165.1"/>
    <property type="molecule type" value="Genomic_DNA"/>
</dbReference>
<evidence type="ECO:0000256" key="8">
    <source>
        <dbReference type="ARBA" id="ARBA00023018"/>
    </source>
</evidence>